<protein>
    <submittedName>
        <fullName evidence="4">Peptidoglycan/xylan/chitin deacetylase, PgdA/CDA1 family</fullName>
    </submittedName>
</protein>
<name>A0A1G7Y9U5_9BACI</name>
<dbReference type="Proteomes" id="UP000199163">
    <property type="component" value="Unassembled WGS sequence"/>
</dbReference>
<dbReference type="AlphaFoldDB" id="A0A1G7Y9U5"/>
<dbReference type="InterPro" id="IPR011330">
    <property type="entry name" value="Glyco_hydro/deAcase_b/a-brl"/>
</dbReference>
<feature type="compositionally biased region" description="Polar residues" evidence="1">
    <location>
        <begin position="29"/>
        <end position="44"/>
    </location>
</feature>
<reference evidence="4 5" key="1">
    <citation type="submission" date="2016-10" db="EMBL/GenBank/DDBJ databases">
        <authorList>
            <person name="de Groot N.N."/>
        </authorList>
    </citation>
    <scope>NUCLEOTIDE SEQUENCE [LARGE SCALE GENOMIC DNA]</scope>
    <source>
        <strain evidence="4 5">DSM 21632</strain>
    </source>
</reference>
<dbReference type="SUPFAM" id="SSF88713">
    <property type="entry name" value="Glycoside hydrolase/deacetylase"/>
    <property type="match status" value="1"/>
</dbReference>
<feature type="compositionally biased region" description="Basic and acidic residues" evidence="1">
    <location>
        <begin position="47"/>
        <end position="72"/>
    </location>
</feature>
<dbReference type="InterPro" id="IPR002509">
    <property type="entry name" value="NODB_dom"/>
</dbReference>
<sequence length="282" mass="32238">MKFFLVFTVTVMMMFAAACTADNTGVEPNDSNESANVSDEQAGSKTTETDKEKENEEEPGRPEKEEAITDEELRYTVRESDWTVQPVEEGKENQNVLITIDDAPDTYSLQMAHTLKEKGVPAIFFVNGHFLQDEEGKNHLKEIYDMGFAIGNHTMNHVSLNNVSAEETRQEIEQLNDLVENITGEKPVFFRAPFGINTDESKAVLEENEMIWMNWTYGYDWEEEYMEADALTNIMVNTDLLVHGANLLMHDREWTKEALPHIIDGFKEKGYGFIHPDQIDIN</sequence>
<keyword evidence="5" id="KW-1185">Reference proteome</keyword>
<organism evidence="4 5">
    <name type="scientific">Alteribacillus persepolensis</name>
    <dbReference type="NCBI Taxonomy" id="568899"/>
    <lineage>
        <taxon>Bacteria</taxon>
        <taxon>Bacillati</taxon>
        <taxon>Bacillota</taxon>
        <taxon>Bacilli</taxon>
        <taxon>Bacillales</taxon>
        <taxon>Bacillaceae</taxon>
        <taxon>Alteribacillus</taxon>
    </lineage>
</organism>
<dbReference type="GO" id="GO:0005975">
    <property type="term" value="P:carbohydrate metabolic process"/>
    <property type="evidence" value="ECO:0007669"/>
    <property type="project" value="InterPro"/>
</dbReference>
<evidence type="ECO:0000256" key="1">
    <source>
        <dbReference type="SAM" id="MobiDB-lite"/>
    </source>
</evidence>
<evidence type="ECO:0000313" key="4">
    <source>
        <dbReference type="EMBL" id="SDG93157.1"/>
    </source>
</evidence>
<proteinExistence type="predicted"/>
<feature type="domain" description="NodB homology" evidence="3">
    <location>
        <begin position="94"/>
        <end position="274"/>
    </location>
</feature>
<dbReference type="Gene3D" id="3.20.20.370">
    <property type="entry name" value="Glycoside hydrolase/deacetylase"/>
    <property type="match status" value="1"/>
</dbReference>
<evidence type="ECO:0000313" key="5">
    <source>
        <dbReference type="Proteomes" id="UP000199163"/>
    </source>
</evidence>
<dbReference type="STRING" id="568899.SAMN05192534_10150"/>
<accession>A0A1G7Y9U5</accession>
<dbReference type="EMBL" id="FNDK01000001">
    <property type="protein sequence ID" value="SDG93157.1"/>
    <property type="molecule type" value="Genomic_DNA"/>
</dbReference>
<dbReference type="PROSITE" id="PS51257">
    <property type="entry name" value="PROKAR_LIPOPROTEIN"/>
    <property type="match status" value="1"/>
</dbReference>
<feature type="region of interest" description="Disordered" evidence="1">
    <location>
        <begin position="26"/>
        <end position="72"/>
    </location>
</feature>
<dbReference type="GO" id="GO:0016810">
    <property type="term" value="F:hydrolase activity, acting on carbon-nitrogen (but not peptide) bonds"/>
    <property type="evidence" value="ECO:0007669"/>
    <property type="project" value="InterPro"/>
</dbReference>
<gene>
    <name evidence="4" type="ORF">SAMN05192534_10150</name>
</gene>
<evidence type="ECO:0000256" key="2">
    <source>
        <dbReference type="SAM" id="SignalP"/>
    </source>
</evidence>
<feature type="signal peptide" evidence="2">
    <location>
        <begin position="1"/>
        <end position="20"/>
    </location>
</feature>
<evidence type="ECO:0000259" key="3">
    <source>
        <dbReference type="PROSITE" id="PS51677"/>
    </source>
</evidence>
<dbReference type="RefSeq" id="WP_091270174.1">
    <property type="nucleotide sequence ID" value="NZ_FNDK01000001.1"/>
</dbReference>
<dbReference type="InterPro" id="IPR050248">
    <property type="entry name" value="Polysacc_deacetylase_ArnD"/>
</dbReference>
<dbReference type="PROSITE" id="PS51677">
    <property type="entry name" value="NODB"/>
    <property type="match status" value="1"/>
</dbReference>
<dbReference type="PANTHER" id="PTHR10587">
    <property type="entry name" value="GLYCOSYL TRANSFERASE-RELATED"/>
    <property type="match status" value="1"/>
</dbReference>
<feature type="chain" id="PRO_5011449606" evidence="2">
    <location>
        <begin position="21"/>
        <end position="282"/>
    </location>
</feature>
<dbReference type="Pfam" id="PF01522">
    <property type="entry name" value="Polysacc_deac_1"/>
    <property type="match status" value="1"/>
</dbReference>
<dbReference type="OrthoDB" id="9806342at2"/>
<keyword evidence="2" id="KW-0732">Signal</keyword>
<dbReference type="CDD" id="cd10917">
    <property type="entry name" value="CE4_NodB_like_6s_7s"/>
    <property type="match status" value="1"/>
</dbReference>